<dbReference type="AlphaFoldDB" id="A0A5K7S686"/>
<evidence type="ECO:0000313" key="1">
    <source>
        <dbReference type="EMBL" id="BBE17053.1"/>
    </source>
</evidence>
<evidence type="ECO:0000313" key="2">
    <source>
        <dbReference type="Proteomes" id="UP001193389"/>
    </source>
</evidence>
<protein>
    <submittedName>
        <fullName evidence="1">Uncharacterized protein</fullName>
    </submittedName>
</protein>
<keyword evidence="2" id="KW-1185">Reference proteome</keyword>
<dbReference type="Proteomes" id="UP001193389">
    <property type="component" value="Chromosome"/>
</dbReference>
<dbReference type="EMBL" id="AP018694">
    <property type="protein sequence ID" value="BBE17053.1"/>
    <property type="molecule type" value="Genomic_DNA"/>
</dbReference>
<organism evidence="1 2">
    <name type="scientific">Aquipluma nitroreducens</name>
    <dbReference type="NCBI Taxonomy" id="2010828"/>
    <lineage>
        <taxon>Bacteria</taxon>
        <taxon>Pseudomonadati</taxon>
        <taxon>Bacteroidota</taxon>
        <taxon>Bacteroidia</taxon>
        <taxon>Marinilabiliales</taxon>
        <taxon>Prolixibacteraceae</taxon>
        <taxon>Aquipluma</taxon>
    </lineage>
</organism>
<dbReference type="KEGG" id="anf:AQPE_1201"/>
<sequence>MIENVRNYSCFPMEIRSEKISLQIEKFKIKVCKPGSSAK</sequence>
<reference evidence="1" key="1">
    <citation type="journal article" date="2020" name="Int. J. Syst. Evol. Microbiol.">
        <title>Aquipluma nitroreducens gen. nov. sp. nov., a novel facultatively anaerobic bacterium isolated from a freshwater lake.</title>
        <authorList>
            <person name="Watanabe M."/>
            <person name="Kojima H."/>
            <person name="Fukui M."/>
        </authorList>
    </citation>
    <scope>NUCLEOTIDE SEQUENCE</scope>
    <source>
        <strain evidence="1">MeG22</strain>
    </source>
</reference>
<proteinExistence type="predicted"/>
<name>A0A5K7S686_9BACT</name>
<accession>A0A5K7S686</accession>
<gene>
    <name evidence="1" type="ORF">AQPE_1201</name>
</gene>